<dbReference type="GO" id="GO:0005829">
    <property type="term" value="C:cytosol"/>
    <property type="evidence" value="ECO:0007669"/>
    <property type="project" value="TreeGrafter"/>
</dbReference>
<dbReference type="InterPro" id="IPR005583">
    <property type="entry name" value="YaaA"/>
</dbReference>
<dbReference type="Pfam" id="PF03883">
    <property type="entry name" value="H2O2_YaaD"/>
    <property type="match status" value="1"/>
</dbReference>
<protein>
    <submittedName>
        <fullName evidence="1">Unannotated protein</fullName>
    </submittedName>
</protein>
<proteinExistence type="predicted"/>
<sequence>METSTFVILLPPSEGKADGGEDGTAWSPHSGAFGKDFGEFRSEIAHALTKLKGGPATLLGVSGKHLARAQTANKSLIGAPTLPAWQRYTGVVWDHLDLASLTPAKRKPMLGRILIPSGMAGLIRADDPLPDYRLKMGARCAPFGLMSTWWRDDLTASLVKFLRGRVVVDLLPQEHRAAIDWSAVDNVVRVDLVSRTGGVVGGHNAKAAKGLLARHLLLSKGIKIGPMVSSFPHDDYIAKVST</sequence>
<dbReference type="GO" id="GO:0033194">
    <property type="term" value="P:response to hydroperoxide"/>
    <property type="evidence" value="ECO:0007669"/>
    <property type="project" value="TreeGrafter"/>
</dbReference>
<dbReference type="EMBL" id="CAEZWE010000106">
    <property type="protein sequence ID" value="CAB4666005.1"/>
    <property type="molecule type" value="Genomic_DNA"/>
</dbReference>
<dbReference type="PANTHER" id="PTHR30283">
    <property type="entry name" value="PEROXIDE STRESS RESPONSE PROTEIN YAAA"/>
    <property type="match status" value="1"/>
</dbReference>
<accession>A0A6J6LZU1</accession>
<organism evidence="1">
    <name type="scientific">freshwater metagenome</name>
    <dbReference type="NCBI Taxonomy" id="449393"/>
    <lineage>
        <taxon>unclassified sequences</taxon>
        <taxon>metagenomes</taxon>
        <taxon>ecological metagenomes</taxon>
    </lineage>
</organism>
<name>A0A6J6LZU1_9ZZZZ</name>
<gene>
    <name evidence="1" type="ORF">UFOPK2169_01710</name>
</gene>
<reference evidence="1" key="1">
    <citation type="submission" date="2020-05" db="EMBL/GenBank/DDBJ databases">
        <authorList>
            <person name="Chiriac C."/>
            <person name="Salcher M."/>
            <person name="Ghai R."/>
            <person name="Kavagutti S V."/>
        </authorList>
    </citation>
    <scope>NUCLEOTIDE SEQUENCE</scope>
</reference>
<dbReference type="PANTHER" id="PTHR30283:SF4">
    <property type="entry name" value="PEROXIDE STRESS RESISTANCE PROTEIN YAAA"/>
    <property type="match status" value="1"/>
</dbReference>
<evidence type="ECO:0000313" key="1">
    <source>
        <dbReference type="EMBL" id="CAB4666005.1"/>
    </source>
</evidence>
<dbReference type="AlphaFoldDB" id="A0A6J6LZU1"/>